<evidence type="ECO:0000313" key="2">
    <source>
        <dbReference type="Proteomes" id="UP000821598"/>
    </source>
</evidence>
<protein>
    <recommendedName>
        <fullName evidence="3">PDZ domain-containing protein</fullName>
    </recommendedName>
</protein>
<organism evidence="1 2">
    <name type="scientific">Paraburkholderia youngii</name>
    <dbReference type="NCBI Taxonomy" id="2782701"/>
    <lineage>
        <taxon>Bacteria</taxon>
        <taxon>Pseudomonadati</taxon>
        <taxon>Pseudomonadota</taxon>
        <taxon>Betaproteobacteria</taxon>
        <taxon>Burkholderiales</taxon>
        <taxon>Burkholderiaceae</taxon>
        <taxon>Paraburkholderia</taxon>
    </lineage>
</organism>
<gene>
    <name evidence="1" type="ORF">FSB64_21695</name>
</gene>
<dbReference type="Proteomes" id="UP000821598">
    <property type="component" value="Unassembled WGS sequence"/>
</dbReference>
<evidence type="ECO:0000313" key="1">
    <source>
        <dbReference type="EMBL" id="NVI06333.1"/>
    </source>
</evidence>
<evidence type="ECO:0008006" key="3">
    <source>
        <dbReference type="Google" id="ProtNLM"/>
    </source>
</evidence>
<proteinExistence type="predicted"/>
<dbReference type="InterPro" id="IPR036034">
    <property type="entry name" value="PDZ_sf"/>
</dbReference>
<reference evidence="1 2" key="1">
    <citation type="submission" date="2019-08" db="EMBL/GenBank/DDBJ databases">
        <title>Paraburkholderia simonii sp. nov. and P. youngii sp. nov. Brazilian and Mexican Mimosa-associated rhizobia.</title>
        <authorList>
            <person name="Mavima L."/>
            <person name="Beukes C.W."/>
            <person name="Palmer M."/>
            <person name="De Meyer S.E."/>
            <person name="James E.K."/>
            <person name="Maluk M."/>
            <person name="Avontuur J.R."/>
            <person name="Chan W.Y."/>
            <person name="Venter S.N."/>
            <person name="Steenkamp E.T."/>
        </authorList>
    </citation>
    <scope>NUCLEOTIDE SEQUENCE [LARGE SCALE GENOMIC DNA]</scope>
    <source>
        <strain evidence="1 2">JPY454</strain>
    </source>
</reference>
<dbReference type="EMBL" id="VOMC01000023">
    <property type="protein sequence ID" value="NVI06333.1"/>
    <property type="molecule type" value="Genomic_DNA"/>
</dbReference>
<accession>A0ABX2NQ56</accession>
<name>A0ABX2NQ56_9BURK</name>
<sequence>MLDLQNAKGAKRERGWWLTDPSSNREAFGMVLHRKGGTWTVARTLIGSPAEKAGIVAGEHFISVDGYEVGGGKGDMLELQRLMALDSSPSHQVTFQGNAGTLTRELTKASLRQLLEYEYDNGGSHLDTCVGCRTCRPVTIGATDCSSGCPGNYCTVA</sequence>
<dbReference type="SUPFAM" id="SSF50156">
    <property type="entry name" value="PDZ domain-like"/>
    <property type="match status" value="1"/>
</dbReference>
<dbReference type="RefSeq" id="WP_176367796.1">
    <property type="nucleotide sequence ID" value="NZ_VOMC01000023.1"/>
</dbReference>
<dbReference type="Gene3D" id="2.30.42.10">
    <property type="match status" value="1"/>
</dbReference>
<comment type="caution">
    <text evidence="1">The sequence shown here is derived from an EMBL/GenBank/DDBJ whole genome shotgun (WGS) entry which is preliminary data.</text>
</comment>
<keyword evidence="2" id="KW-1185">Reference proteome</keyword>